<evidence type="ECO:0000313" key="1">
    <source>
        <dbReference type="EMBL" id="KMP03164.1"/>
    </source>
</evidence>
<organism evidence="1 2">
    <name type="scientific">Coccidioides immitis RMSCC 2394</name>
    <dbReference type="NCBI Taxonomy" id="404692"/>
    <lineage>
        <taxon>Eukaryota</taxon>
        <taxon>Fungi</taxon>
        <taxon>Dikarya</taxon>
        <taxon>Ascomycota</taxon>
        <taxon>Pezizomycotina</taxon>
        <taxon>Eurotiomycetes</taxon>
        <taxon>Eurotiomycetidae</taxon>
        <taxon>Onygenales</taxon>
        <taxon>Onygenaceae</taxon>
        <taxon>Coccidioides</taxon>
    </lineage>
</organism>
<gene>
    <name evidence="1" type="ORF">CIRG_02855</name>
</gene>
<sequence>MCGWSNTHLHLNMGESNYRAAQNFFSRAHFLPEPDMQKASLRRLSPPTGPAKLPRPSLIAGTLSLSRSIEPLSWKFATPNTI</sequence>
<evidence type="ECO:0000313" key="2">
    <source>
        <dbReference type="Proteomes" id="UP000054565"/>
    </source>
</evidence>
<dbReference type="AlphaFoldDB" id="A0A0J6Y7Y0"/>
<dbReference type="Proteomes" id="UP000054565">
    <property type="component" value="Unassembled WGS sequence"/>
</dbReference>
<dbReference type="EMBL" id="DS028094">
    <property type="protein sequence ID" value="KMP03164.1"/>
    <property type="molecule type" value="Genomic_DNA"/>
</dbReference>
<name>A0A0J6Y7Y0_COCIT</name>
<proteinExistence type="predicted"/>
<accession>A0A0J6Y7Y0</accession>
<protein>
    <submittedName>
        <fullName evidence="1">Uncharacterized protein</fullName>
    </submittedName>
</protein>
<reference evidence="2" key="1">
    <citation type="journal article" date="2010" name="Genome Res.">
        <title>Population genomic sequencing of Coccidioides fungi reveals recent hybridization and transposon control.</title>
        <authorList>
            <person name="Neafsey D.E."/>
            <person name="Barker B.M."/>
            <person name="Sharpton T.J."/>
            <person name="Stajich J.E."/>
            <person name="Park D.J."/>
            <person name="Whiston E."/>
            <person name="Hung C.-Y."/>
            <person name="McMahan C."/>
            <person name="White J."/>
            <person name="Sykes S."/>
            <person name="Heiman D."/>
            <person name="Young S."/>
            <person name="Zeng Q."/>
            <person name="Abouelleil A."/>
            <person name="Aftuck L."/>
            <person name="Bessette D."/>
            <person name="Brown A."/>
            <person name="FitzGerald M."/>
            <person name="Lui A."/>
            <person name="Macdonald J.P."/>
            <person name="Priest M."/>
            <person name="Orbach M.J."/>
            <person name="Galgiani J.N."/>
            <person name="Kirkland T.N."/>
            <person name="Cole G.T."/>
            <person name="Birren B.W."/>
            <person name="Henn M.R."/>
            <person name="Taylor J.W."/>
            <person name="Rounsley S.D."/>
        </authorList>
    </citation>
    <scope>NUCLEOTIDE SEQUENCE [LARGE SCALE GENOMIC DNA]</scope>
    <source>
        <strain evidence="2">RMSCC 2394</strain>
    </source>
</reference>